<organism evidence="2 3">
    <name type="scientific">Aeromonas phage PS1</name>
    <dbReference type="NCBI Taxonomy" id="2591406"/>
    <lineage>
        <taxon>Viruses</taxon>
        <taxon>Duplodnaviria</taxon>
        <taxon>Heunggongvirae</taxon>
        <taxon>Uroviricota</taxon>
        <taxon>Caudoviricetes</taxon>
        <taxon>Chimalliviridae</taxon>
        <taxon>Ferozepurvirus</taxon>
        <taxon>Ferozepurvirus PS1</taxon>
    </lineage>
</organism>
<evidence type="ECO:0000259" key="1">
    <source>
        <dbReference type="Pfam" id="PF13392"/>
    </source>
</evidence>
<name>A0A514TUZ6_9CAUD</name>
<keyword evidence="2" id="KW-0255">Endonuclease</keyword>
<dbReference type="GO" id="GO:0004519">
    <property type="term" value="F:endonuclease activity"/>
    <property type="evidence" value="ECO:0007669"/>
    <property type="project" value="UniProtKB-KW"/>
</dbReference>
<protein>
    <submittedName>
        <fullName evidence="2">HNH endonuclease</fullName>
    </submittedName>
</protein>
<keyword evidence="2" id="KW-0540">Nuclease</keyword>
<reference evidence="2" key="1">
    <citation type="submission" date="2019-06" db="EMBL/GenBank/DDBJ databases">
        <title>Complete genome sequence of Aeromonas hydrophila bacteriophage PS1.</title>
        <authorList>
            <person name="Rai S."/>
            <person name="Tyagi A."/>
            <person name="Kumar N."/>
            <person name="Singh N."/>
        </authorList>
    </citation>
    <scope>NUCLEOTIDE SEQUENCE [LARGE SCALE GENOMIC DNA]</scope>
</reference>
<feature type="domain" description="HNH nuclease" evidence="1">
    <location>
        <begin position="124"/>
        <end position="155"/>
    </location>
</feature>
<dbReference type="EMBL" id="MN032614">
    <property type="protein sequence ID" value="QDJ96849.1"/>
    <property type="molecule type" value="Genomic_DNA"/>
</dbReference>
<accession>A0A514TUZ6</accession>
<evidence type="ECO:0000313" key="2">
    <source>
        <dbReference type="EMBL" id="QDJ96849.1"/>
    </source>
</evidence>
<dbReference type="Pfam" id="PF13392">
    <property type="entry name" value="HNH_3"/>
    <property type="match status" value="1"/>
</dbReference>
<dbReference type="Proteomes" id="UP000317703">
    <property type="component" value="Segment"/>
</dbReference>
<evidence type="ECO:0000313" key="3">
    <source>
        <dbReference type="Proteomes" id="UP000317703"/>
    </source>
</evidence>
<proteinExistence type="predicted"/>
<sequence length="332" mass="38110">MSIKTLTEILGLSLELKDYEDRVQKRYDYIQEQLEKDPEFVAYDYLEYWHGRADIHYLFKEIIISSKGDYYQEKNGVWAEAERFKTKAYLEKGFRLEDHGPKTFQTHRAVGSVFIPKYEHLKDVPYWKLEVNHKDGDKHNPDFSNLEWMTKSENTQHALENGLQTSGLNDPNTIPYLATVVMEGKYKGQQFVLAGTAAFEKEGISRSSVRDQSEGKFRAIAGCTWKVITKEEAKDYPQGTPEGFMTFLKSNSTLSDPKVKPVLGVVQNGAFKGHHFCLFGGKHIVENGFGQAYVSGYAKHNKVYKGVLWKYITQEEAANYPRGLDREIFATL</sequence>
<dbReference type="Gene3D" id="3.90.75.20">
    <property type="match status" value="1"/>
</dbReference>
<gene>
    <name evidence="2" type="ORF">PS1_0090</name>
</gene>
<keyword evidence="2" id="KW-0378">Hydrolase</keyword>
<dbReference type="InterPro" id="IPR044925">
    <property type="entry name" value="His-Me_finger_sf"/>
</dbReference>
<dbReference type="SUPFAM" id="SSF54060">
    <property type="entry name" value="His-Me finger endonucleases"/>
    <property type="match status" value="1"/>
</dbReference>
<keyword evidence="3" id="KW-1185">Reference proteome</keyword>
<dbReference type="InterPro" id="IPR003615">
    <property type="entry name" value="HNH_nuc"/>
</dbReference>